<name>A0AAP5AIQ7_9GAMM</name>
<evidence type="ECO:0000256" key="1">
    <source>
        <dbReference type="SAM" id="MobiDB-lite"/>
    </source>
</evidence>
<feature type="region of interest" description="Disordered" evidence="1">
    <location>
        <begin position="83"/>
        <end position="118"/>
    </location>
</feature>
<evidence type="ECO:0000313" key="2">
    <source>
        <dbReference type="EMBL" id="MDQ1108956.1"/>
    </source>
</evidence>
<protein>
    <submittedName>
        <fullName evidence="2">Uncharacterized protein</fullName>
    </submittedName>
</protein>
<dbReference type="EMBL" id="JAUTAS010000001">
    <property type="protein sequence ID" value="MDQ1108956.1"/>
    <property type="molecule type" value="Genomic_DNA"/>
</dbReference>
<dbReference type="AlphaFoldDB" id="A0AAP5AIQ7"/>
<accession>A0AAP5AIQ7</accession>
<proteinExistence type="predicted"/>
<feature type="compositionally biased region" description="Basic and acidic residues" evidence="1">
    <location>
        <begin position="107"/>
        <end position="118"/>
    </location>
</feature>
<comment type="caution">
    <text evidence="2">The sequence shown here is derived from an EMBL/GenBank/DDBJ whole genome shotgun (WGS) entry which is preliminary data.</text>
</comment>
<dbReference type="KEGG" id="srh:BAY15_1643"/>
<dbReference type="Proteomes" id="UP001226084">
    <property type="component" value="Unassembled WGS sequence"/>
</dbReference>
<sequence>MTQEIPQETAPSADPIAVLQADVAAYETIFGELARAMDPAALLKVLTYTLRNAKRVASEAQSYDSLEHRRLVARIEALMARAEPEARKQAMTQRNAQNHDRKVRAKHQADSKRQREGR</sequence>
<dbReference type="RefSeq" id="WP_068851130.1">
    <property type="nucleotide sequence ID" value="NZ_CP016294.1"/>
</dbReference>
<organism evidence="2 3">
    <name type="scientific">Stenotrophomonas rhizophila</name>
    <dbReference type="NCBI Taxonomy" id="216778"/>
    <lineage>
        <taxon>Bacteria</taxon>
        <taxon>Pseudomonadati</taxon>
        <taxon>Pseudomonadota</taxon>
        <taxon>Gammaproteobacteria</taxon>
        <taxon>Lysobacterales</taxon>
        <taxon>Lysobacteraceae</taxon>
        <taxon>Stenotrophomonas</taxon>
    </lineage>
</organism>
<reference evidence="2" key="1">
    <citation type="submission" date="2023-07" db="EMBL/GenBank/DDBJ databases">
        <title>Functional and genomic diversity of the sorghum phyllosphere microbiome.</title>
        <authorList>
            <person name="Shade A."/>
        </authorList>
    </citation>
    <scope>NUCLEOTIDE SEQUENCE</scope>
    <source>
        <strain evidence="2">SORGH_AS_0457</strain>
    </source>
</reference>
<gene>
    <name evidence="2" type="ORF">QE424_002115</name>
</gene>
<evidence type="ECO:0000313" key="3">
    <source>
        <dbReference type="Proteomes" id="UP001226084"/>
    </source>
</evidence>